<dbReference type="InterPro" id="IPR044023">
    <property type="entry name" value="Ig_7"/>
</dbReference>
<protein>
    <submittedName>
        <fullName evidence="4">MBG domain-containing protein</fullName>
    </submittedName>
</protein>
<dbReference type="InterPro" id="IPR041286">
    <property type="entry name" value="MBG_2"/>
</dbReference>
<comment type="caution">
    <text evidence="4">The sequence shown here is derived from an EMBL/GenBank/DDBJ whole genome shotgun (WGS) entry which is preliminary data.</text>
</comment>
<dbReference type="RefSeq" id="WP_282718665.1">
    <property type="nucleotide sequence ID" value="NZ_JASCRZ010000011.1"/>
</dbReference>
<sequence length="772" mass="79153">MKTFLLKSHFLTIVFLAANLFFASVAFGQATVTTDKDDYAPGEYVIITGTGWTPGETVTLHFDETPKPATCLLPHDMTAVADASGNIYNNQFLIKINHIGVAFLLTATGQTSGLVATRNFTDANIQFTLTGLPNSSSSTVTIVYWTVANGQAQSVQTTTTETISVAANGNAATVSVPAQPNTQLSWTFNNVTIGNNTYISSGSTSGLNSITSPITVNGNLTGNNAIKGNYASCTLPSAPTISSPVIYCQGATANALTATGNNLLWYSGATGGIGSSIAPTPSTNLSGTTSYYVSQTIGCESPRAKIDVTVNALPVAPNAGNYSGAYDGLPHVGSAVAGAGETIDWYTTLSGGNPTSAPSGTNVGVYSAYAEARNITTGCVSATRTLVSVTITKKAASVSPIANTKVYGSPEPVLTGTLAGFLEADAVTASYSRTSGETVLGTYSISAVLSPISVLSNYNITYNTAAFTITTKAASVSPIANTKVYGSPEPILTGTLAGFLEADAVTASYSRTSGETVLGTYSISAVLSPVSVLSNYDITYNTASFTIKTKAASVSPIANTKVYGSPEPILTGTLVGFLEADAVTASYSRTSGETVLGTYSISAVLSPTGVLSNYDITYNTASFTITTKAASVSPIANTKVYGSPEPVLTGTLAGFLEADVVTASYSRTSGETVLGTYSISAVLSPASVLSNYDITYNTAAFTITTKAASVSPIANTKVYGSPEPILTGTLVGFLEADAVTASYSRTSGETVLGTYSISAVLSPTGVLSNYDI</sequence>
<dbReference type="Pfam" id="PF19081">
    <property type="entry name" value="Ig_7"/>
    <property type="match status" value="1"/>
</dbReference>
<proteinExistence type="predicted"/>
<feature type="domain" description="MBG" evidence="2">
    <location>
        <begin position="476"/>
        <end position="546"/>
    </location>
</feature>
<organism evidence="4 5">
    <name type="scientific">Flavobacterium algoritolerans</name>
    <dbReference type="NCBI Taxonomy" id="3041254"/>
    <lineage>
        <taxon>Bacteria</taxon>
        <taxon>Pseudomonadati</taxon>
        <taxon>Bacteroidota</taxon>
        <taxon>Flavobacteriia</taxon>
        <taxon>Flavobacteriales</taxon>
        <taxon>Flavobacteriaceae</taxon>
        <taxon>Flavobacterium</taxon>
    </lineage>
</organism>
<feature type="domain" description="MBG" evidence="2">
    <location>
        <begin position="710"/>
        <end position="772"/>
    </location>
</feature>
<keyword evidence="5" id="KW-1185">Reference proteome</keyword>
<evidence type="ECO:0000313" key="4">
    <source>
        <dbReference type="EMBL" id="MDI5896387.1"/>
    </source>
</evidence>
<gene>
    <name evidence="4" type="ORF">QLS65_15950</name>
</gene>
<dbReference type="EMBL" id="JASCRZ010000011">
    <property type="protein sequence ID" value="MDI5896387.1"/>
    <property type="molecule type" value="Genomic_DNA"/>
</dbReference>
<keyword evidence="1" id="KW-0732">Signal</keyword>
<feature type="non-terminal residue" evidence="4">
    <location>
        <position position="772"/>
    </location>
</feature>
<accession>A0ABT6VDT7</accession>
<reference evidence="4 5" key="1">
    <citation type="submission" date="2023-04" db="EMBL/GenBank/DDBJ databases">
        <title>Two novel species of Flavobacterium.</title>
        <authorList>
            <person name="Liu Q."/>
            <person name="Xin Y.-H."/>
        </authorList>
    </citation>
    <scope>NUCLEOTIDE SEQUENCE [LARGE SCALE GENOMIC DNA]</scope>
    <source>
        <strain evidence="4 5">LB1P51</strain>
    </source>
</reference>
<feature type="chain" id="PRO_5047216982" evidence="1">
    <location>
        <begin position="27"/>
        <end position="772"/>
    </location>
</feature>
<dbReference type="Pfam" id="PF18676">
    <property type="entry name" value="MBG_2"/>
    <property type="match status" value="5"/>
</dbReference>
<evidence type="ECO:0000259" key="2">
    <source>
        <dbReference type="Pfam" id="PF18676"/>
    </source>
</evidence>
<feature type="domain" description="MBG" evidence="2">
    <location>
        <begin position="554"/>
        <end position="624"/>
    </location>
</feature>
<feature type="domain" description="Ig-like" evidence="3">
    <location>
        <begin position="236"/>
        <end position="311"/>
    </location>
</feature>
<dbReference type="Proteomes" id="UP001243403">
    <property type="component" value="Unassembled WGS sequence"/>
</dbReference>
<evidence type="ECO:0000259" key="3">
    <source>
        <dbReference type="Pfam" id="PF19081"/>
    </source>
</evidence>
<feature type="domain" description="MBG" evidence="2">
    <location>
        <begin position="632"/>
        <end position="702"/>
    </location>
</feature>
<evidence type="ECO:0000313" key="5">
    <source>
        <dbReference type="Proteomes" id="UP001243403"/>
    </source>
</evidence>
<feature type="domain" description="MBG" evidence="2">
    <location>
        <begin position="398"/>
        <end position="468"/>
    </location>
</feature>
<evidence type="ECO:0000256" key="1">
    <source>
        <dbReference type="SAM" id="SignalP"/>
    </source>
</evidence>
<name>A0ABT6VDT7_9FLAO</name>
<feature type="signal peptide" evidence="1">
    <location>
        <begin position="1"/>
        <end position="26"/>
    </location>
</feature>